<evidence type="ECO:0000313" key="11">
    <source>
        <dbReference type="Proteomes" id="UP000217838"/>
    </source>
</evidence>
<organism evidence="10 11">
    <name type="scientific">Aerophobetes bacterium</name>
    <dbReference type="NCBI Taxonomy" id="2030807"/>
    <lineage>
        <taxon>Bacteria</taxon>
        <taxon>Candidatus Aerophobota</taxon>
    </lineage>
</organism>
<evidence type="ECO:0000256" key="8">
    <source>
        <dbReference type="ARBA" id="ARBA00034006"/>
    </source>
</evidence>
<dbReference type="GO" id="GO:0015628">
    <property type="term" value="P:protein secretion by the type II secretion system"/>
    <property type="evidence" value="ECO:0007669"/>
    <property type="project" value="InterPro"/>
</dbReference>
<dbReference type="Proteomes" id="UP000217838">
    <property type="component" value="Unassembled WGS sequence"/>
</dbReference>
<dbReference type="GO" id="GO:0005886">
    <property type="term" value="C:plasma membrane"/>
    <property type="evidence" value="ECO:0007669"/>
    <property type="project" value="TreeGrafter"/>
</dbReference>
<name>A0A2A4YG80_UNCAE</name>
<keyword evidence="5" id="KW-0653">Protein transport</keyword>
<dbReference type="CDD" id="cd01129">
    <property type="entry name" value="PulE-GspE-like"/>
    <property type="match status" value="1"/>
</dbReference>
<dbReference type="InterPro" id="IPR027417">
    <property type="entry name" value="P-loop_NTPase"/>
</dbReference>
<dbReference type="Gene3D" id="3.30.300.160">
    <property type="entry name" value="Type II secretion system, protein E, N-terminal domain"/>
    <property type="match status" value="1"/>
</dbReference>
<keyword evidence="4" id="KW-0067">ATP-binding</keyword>
<evidence type="ECO:0000256" key="6">
    <source>
        <dbReference type="ARBA" id="ARBA00022967"/>
    </source>
</evidence>
<dbReference type="EC" id="7.4.2.8" evidence="7"/>
<evidence type="ECO:0000256" key="7">
    <source>
        <dbReference type="ARBA" id="ARBA00024382"/>
    </source>
</evidence>
<reference evidence="11" key="1">
    <citation type="submission" date="2017-08" db="EMBL/GenBank/DDBJ databases">
        <title>A dynamic microbial community with high functional redundancy inhabits the cold, oxic subseafloor aquifer.</title>
        <authorList>
            <person name="Tully B.J."/>
            <person name="Wheat C.G."/>
            <person name="Glazer B.T."/>
            <person name="Huber J.A."/>
        </authorList>
    </citation>
    <scope>NUCLEOTIDE SEQUENCE [LARGE SCALE GENOMIC DNA]</scope>
</reference>
<dbReference type="Gene3D" id="3.30.450.90">
    <property type="match status" value="1"/>
</dbReference>
<comment type="similarity">
    <text evidence="1">Belongs to the GSP E family.</text>
</comment>
<dbReference type="InterPro" id="IPR001482">
    <property type="entry name" value="T2SS/T4SS_dom"/>
</dbReference>
<dbReference type="EMBL" id="NVUU01000050">
    <property type="protein sequence ID" value="PCI93882.1"/>
    <property type="molecule type" value="Genomic_DNA"/>
</dbReference>
<feature type="domain" description="Bacterial type II secretion system protein E" evidence="9">
    <location>
        <begin position="339"/>
        <end position="353"/>
    </location>
</feature>
<evidence type="ECO:0000256" key="5">
    <source>
        <dbReference type="ARBA" id="ARBA00022927"/>
    </source>
</evidence>
<evidence type="ECO:0000256" key="4">
    <source>
        <dbReference type="ARBA" id="ARBA00022840"/>
    </source>
</evidence>
<dbReference type="AlphaFoldDB" id="A0A2A4YG80"/>
<dbReference type="SUPFAM" id="SSF160246">
    <property type="entry name" value="EspE N-terminal domain-like"/>
    <property type="match status" value="1"/>
</dbReference>
<keyword evidence="2" id="KW-0813">Transport</keyword>
<comment type="catalytic activity">
    <reaction evidence="8">
        <text>ATP + H2O + cellular proteinSide 1 = ADP + phosphate + cellular proteinSide 2.</text>
        <dbReference type="EC" id="7.4.2.8"/>
    </reaction>
</comment>
<keyword evidence="3" id="KW-0547">Nucleotide-binding</keyword>
<dbReference type="PROSITE" id="PS00662">
    <property type="entry name" value="T2SP_E"/>
    <property type="match status" value="1"/>
</dbReference>
<dbReference type="Pfam" id="PF05157">
    <property type="entry name" value="MshEN"/>
    <property type="match status" value="1"/>
</dbReference>
<dbReference type="GO" id="GO:0008564">
    <property type="term" value="F:protein-exporting ATPase activity"/>
    <property type="evidence" value="ECO:0007669"/>
    <property type="project" value="UniProtKB-EC"/>
</dbReference>
<evidence type="ECO:0000313" key="10">
    <source>
        <dbReference type="EMBL" id="PCI93882.1"/>
    </source>
</evidence>
<proteinExistence type="inferred from homology"/>
<dbReference type="FunFam" id="3.30.450.90:FF:000001">
    <property type="entry name" value="Type II secretion system ATPase GspE"/>
    <property type="match status" value="1"/>
</dbReference>
<evidence type="ECO:0000256" key="3">
    <source>
        <dbReference type="ARBA" id="ARBA00022741"/>
    </source>
</evidence>
<protein>
    <recommendedName>
        <fullName evidence="7">protein-secreting ATPase</fullName>
        <ecNumber evidence="7">7.4.2.8</ecNumber>
    </recommendedName>
</protein>
<dbReference type="SUPFAM" id="SSF52540">
    <property type="entry name" value="P-loop containing nucleoside triphosphate hydrolases"/>
    <property type="match status" value="1"/>
</dbReference>
<sequence length="525" mass="59076">MLDEVEEKNRSLAKRFGLKVYETLSDFYYVKEKISKVPYSFAKKRLILPVDKEEGVVIVALAHPDDLQALQELKCMISSPVKEIYASKEVLEAAIEKCYHQKDREASDYFEDLSKNENTENGEEDTCYDLLEQKSDAPVIKMLNVIFIEAVQQVASDIHFEPTENNLEVRYRIDGVLQKRHTPPKEYQTQLLTRIKVMSKLDIAEHRLPQDGRLKLSIGPRQIDFRVSTVPVVYGERIVLRILDKSNIVLGLDRIGLPKETCKNFKKHISQNQGIVLVTGPTGSGKTTTLYSGISEISSSEINIMTIEDPVEYKLPGMAQIGVNPKIDLDFARGLRSILRQDPDVIMIGEIRDRETAEIAIQSSLTGHMVLSTLHTNDAPSALTRLVDMGIEPYLLTSSVIAVLAQRLVRVVCPNCKKGYTPNDEELSELGLLRKDLKDNTLYKGEGCESCFFSGYKGRRGIYELMDVNTRIKRQLLRSPDALELQRVAFESGMSSLRNEGAKLAASGVTSSAEVLRVTRQISFD</sequence>
<keyword evidence="6" id="KW-1278">Translocase</keyword>
<dbReference type="GO" id="GO:0016887">
    <property type="term" value="F:ATP hydrolysis activity"/>
    <property type="evidence" value="ECO:0007669"/>
    <property type="project" value="TreeGrafter"/>
</dbReference>
<dbReference type="PANTHER" id="PTHR30258:SF2">
    <property type="entry name" value="COMG OPERON PROTEIN 1"/>
    <property type="match status" value="1"/>
</dbReference>
<evidence type="ECO:0000256" key="2">
    <source>
        <dbReference type="ARBA" id="ARBA00022448"/>
    </source>
</evidence>
<comment type="caution">
    <text evidence="10">The sequence shown here is derived from an EMBL/GenBank/DDBJ whole genome shotgun (WGS) entry which is preliminary data.</text>
</comment>
<dbReference type="Gene3D" id="3.40.50.300">
    <property type="entry name" value="P-loop containing nucleotide triphosphate hydrolases"/>
    <property type="match status" value="1"/>
</dbReference>
<evidence type="ECO:0000256" key="1">
    <source>
        <dbReference type="ARBA" id="ARBA00006611"/>
    </source>
</evidence>
<dbReference type="InterPro" id="IPR007831">
    <property type="entry name" value="T2SS_GspE_N"/>
</dbReference>
<dbReference type="Pfam" id="PF00437">
    <property type="entry name" value="T2SSE"/>
    <property type="match status" value="1"/>
</dbReference>
<dbReference type="GO" id="GO:0005524">
    <property type="term" value="F:ATP binding"/>
    <property type="evidence" value="ECO:0007669"/>
    <property type="project" value="UniProtKB-KW"/>
</dbReference>
<dbReference type="GO" id="GO:0015627">
    <property type="term" value="C:type II protein secretion system complex"/>
    <property type="evidence" value="ECO:0007669"/>
    <property type="project" value="InterPro"/>
</dbReference>
<dbReference type="NCBIfam" id="TIGR02533">
    <property type="entry name" value="type_II_gspE"/>
    <property type="match status" value="1"/>
</dbReference>
<accession>A0A2A4YG80</accession>
<dbReference type="PANTHER" id="PTHR30258">
    <property type="entry name" value="TYPE II SECRETION SYSTEM PROTEIN GSPE-RELATED"/>
    <property type="match status" value="1"/>
</dbReference>
<dbReference type="FunFam" id="3.40.50.300:FF:000398">
    <property type="entry name" value="Type IV pilus assembly ATPase PilB"/>
    <property type="match status" value="1"/>
</dbReference>
<dbReference type="InterPro" id="IPR037257">
    <property type="entry name" value="T2SS_E_N_sf"/>
</dbReference>
<evidence type="ECO:0000259" key="9">
    <source>
        <dbReference type="PROSITE" id="PS00662"/>
    </source>
</evidence>
<dbReference type="InterPro" id="IPR013369">
    <property type="entry name" value="T2SS_GspE"/>
</dbReference>
<gene>
    <name evidence="10" type="primary">gspE</name>
    <name evidence="10" type="ORF">COB11_04630</name>
</gene>